<feature type="transmembrane region" description="Helical" evidence="5">
    <location>
        <begin position="15"/>
        <end position="37"/>
    </location>
</feature>
<dbReference type="CDD" id="cd06261">
    <property type="entry name" value="TM_PBP2"/>
    <property type="match status" value="1"/>
</dbReference>
<keyword evidence="8" id="KW-1185">Reference proteome</keyword>
<comment type="subcellular location">
    <subcellularLocation>
        <location evidence="1">Membrane</location>
        <topology evidence="1">Multi-pass membrane protein</topology>
    </subcellularLocation>
</comment>
<feature type="transmembrane region" description="Helical" evidence="5">
    <location>
        <begin position="134"/>
        <end position="155"/>
    </location>
</feature>
<reference evidence="7 8" key="1">
    <citation type="journal article" date="2010" name="Stand. Genomic Sci.">
        <title>Complete genome sequence of Aminobacterium colombiense type strain (ALA-1).</title>
        <authorList>
            <person name="Chertkov O."/>
            <person name="Sikorski J."/>
            <person name="Brambilla E."/>
            <person name="Lapidus A."/>
            <person name="Copeland A."/>
            <person name="Glavina Del Rio T."/>
            <person name="Nolan M."/>
            <person name="Lucas S."/>
            <person name="Tice H."/>
            <person name="Cheng J.F."/>
            <person name="Han C."/>
            <person name="Detter J.C."/>
            <person name="Bruce D."/>
            <person name="Tapia R."/>
            <person name="Goodwin L."/>
            <person name="Pitluck S."/>
            <person name="Liolios K."/>
            <person name="Ivanova N."/>
            <person name="Mavromatis K."/>
            <person name="Ovchinnikova G."/>
            <person name="Pati A."/>
            <person name="Chen A."/>
            <person name="Palaniappan K."/>
            <person name="Land M."/>
            <person name="Hauser L."/>
            <person name="Chang Y.J."/>
            <person name="Jeffries C.D."/>
            <person name="Spring S."/>
            <person name="Rohde M."/>
            <person name="Goker M."/>
            <person name="Bristow J."/>
            <person name="Eisen J.A."/>
            <person name="Markowitz V."/>
            <person name="Hugenholtz P."/>
            <person name="Kyrpides N.C."/>
            <person name="Klenk H.P."/>
        </authorList>
    </citation>
    <scope>NUCLEOTIDE SEQUENCE [LARGE SCALE GENOMIC DNA]</scope>
    <source>
        <strain evidence="8">DSM 12261 / ALA-1</strain>
    </source>
</reference>
<feature type="transmembrane region" description="Helical" evidence="5">
    <location>
        <begin position="253"/>
        <end position="273"/>
    </location>
</feature>
<sequence length="280" mass="30190">MVNDKGKASLFPLRLWLFSSAFFVIASLCVLFGYIFIQGGRELSLSFLTNTPQGFPLGVEGGIWPAIVGSFWFTTIACAFGSFLALPTAIFLAFYAKTTWIVSLCHFLIHSMAGIPSIILGLFGYTFFVVTLGFGVSLLSGGLILGIMIFPFIEVRVEKTLLEFPNNITQASISLGITKTWTLFHLILPGCMDDIAKTIALGGSFAMGATAPILFTGAVLFAPSPRSVFSPAMALSNHLYILVGQGISISKAYGTALVLIVLLLILNVVPLVINMCRKER</sequence>
<dbReference type="PROSITE" id="PS50928">
    <property type="entry name" value="ABC_TM1"/>
    <property type="match status" value="1"/>
</dbReference>
<feature type="domain" description="ABC transmembrane type-1" evidence="6">
    <location>
        <begin position="67"/>
        <end position="270"/>
    </location>
</feature>
<dbReference type="PANTHER" id="PTHR43470">
    <property type="entry name" value="PHOSPHATE TRANSPORT SYSTEM PERMEASE PROTEIN PSTA-RELATED"/>
    <property type="match status" value="1"/>
</dbReference>
<dbReference type="eggNOG" id="COG0581">
    <property type="taxonomic scope" value="Bacteria"/>
</dbReference>
<dbReference type="KEGG" id="aco:Amico_0042"/>
<evidence type="ECO:0000256" key="2">
    <source>
        <dbReference type="ARBA" id="ARBA00022692"/>
    </source>
</evidence>
<evidence type="ECO:0000313" key="7">
    <source>
        <dbReference type="EMBL" id="ADE56190.1"/>
    </source>
</evidence>
<dbReference type="SUPFAM" id="SSF161098">
    <property type="entry name" value="MetI-like"/>
    <property type="match status" value="1"/>
</dbReference>
<dbReference type="RefSeq" id="WP_013047456.1">
    <property type="nucleotide sequence ID" value="NC_014011.1"/>
</dbReference>
<dbReference type="HOGENOM" id="CLU_033621_2_2_0"/>
<accession>D5ECA8</accession>
<feature type="transmembrane region" description="Helical" evidence="5">
    <location>
        <begin position="199"/>
        <end position="221"/>
    </location>
</feature>
<dbReference type="PANTHER" id="PTHR43470:SF3">
    <property type="entry name" value="PHOSPHATE TRANSPORT SYSTEM PERMEASE PROTEIN PSTA-RELATED"/>
    <property type="match status" value="1"/>
</dbReference>
<keyword evidence="2 5" id="KW-0812">Transmembrane</keyword>
<evidence type="ECO:0000256" key="5">
    <source>
        <dbReference type="SAM" id="Phobius"/>
    </source>
</evidence>
<dbReference type="AlphaFoldDB" id="D5ECA8"/>
<dbReference type="Proteomes" id="UP000002366">
    <property type="component" value="Chromosome"/>
</dbReference>
<dbReference type="EMBL" id="CP001997">
    <property type="protein sequence ID" value="ADE56190.1"/>
    <property type="molecule type" value="Genomic_DNA"/>
</dbReference>
<feature type="transmembrane region" description="Helical" evidence="5">
    <location>
        <begin position="71"/>
        <end position="95"/>
    </location>
</feature>
<evidence type="ECO:0000256" key="1">
    <source>
        <dbReference type="ARBA" id="ARBA00004141"/>
    </source>
</evidence>
<dbReference type="InterPro" id="IPR035906">
    <property type="entry name" value="MetI-like_sf"/>
</dbReference>
<keyword evidence="3 5" id="KW-1133">Transmembrane helix</keyword>
<evidence type="ECO:0000256" key="3">
    <source>
        <dbReference type="ARBA" id="ARBA00022989"/>
    </source>
</evidence>
<protein>
    <submittedName>
        <fullName evidence="7">Binding-protein-dependent transport systems inner membrane component</fullName>
    </submittedName>
</protein>
<evidence type="ECO:0000256" key="4">
    <source>
        <dbReference type="ARBA" id="ARBA00023136"/>
    </source>
</evidence>
<gene>
    <name evidence="7" type="ordered locus">Amico_0042</name>
</gene>
<feature type="transmembrane region" description="Helical" evidence="5">
    <location>
        <begin position="107"/>
        <end position="128"/>
    </location>
</feature>
<dbReference type="STRING" id="572547.Amico_0042"/>
<organism evidence="7 8">
    <name type="scientific">Aminobacterium colombiense (strain DSM 12261 / ALA-1)</name>
    <dbReference type="NCBI Taxonomy" id="572547"/>
    <lineage>
        <taxon>Bacteria</taxon>
        <taxon>Thermotogati</taxon>
        <taxon>Synergistota</taxon>
        <taxon>Synergistia</taxon>
        <taxon>Synergistales</taxon>
        <taxon>Aminobacteriaceae</taxon>
        <taxon>Aminobacterium</taxon>
    </lineage>
</organism>
<dbReference type="GO" id="GO:0055085">
    <property type="term" value="P:transmembrane transport"/>
    <property type="evidence" value="ECO:0007669"/>
    <property type="project" value="InterPro"/>
</dbReference>
<dbReference type="InterPro" id="IPR000515">
    <property type="entry name" value="MetI-like"/>
</dbReference>
<evidence type="ECO:0000259" key="6">
    <source>
        <dbReference type="PROSITE" id="PS50928"/>
    </source>
</evidence>
<dbReference type="GO" id="GO:0016020">
    <property type="term" value="C:membrane"/>
    <property type="evidence" value="ECO:0007669"/>
    <property type="project" value="UniProtKB-SubCell"/>
</dbReference>
<evidence type="ECO:0000313" key="8">
    <source>
        <dbReference type="Proteomes" id="UP000002366"/>
    </source>
</evidence>
<name>D5ECA8_AMICL</name>
<proteinExistence type="predicted"/>
<dbReference type="Gene3D" id="1.10.3720.10">
    <property type="entry name" value="MetI-like"/>
    <property type="match status" value="1"/>
</dbReference>
<dbReference type="OrthoDB" id="9807065at2"/>
<keyword evidence="4 5" id="KW-0472">Membrane</keyword>